<dbReference type="EMBL" id="CP026399">
    <property type="protein sequence ID" value="AUY00991.1"/>
    <property type="molecule type" value="Genomic_DNA"/>
</dbReference>
<evidence type="ECO:0000313" key="2">
    <source>
        <dbReference type="EMBL" id="AUY00991.1"/>
    </source>
</evidence>
<name>A0A7U5TGX8_ECOLX</name>
<gene>
    <name evidence="2" type="ORF">C3F40_03680</name>
</gene>
<dbReference type="Pfam" id="PF16080">
    <property type="entry name" value="Phage_holin_2_3"/>
    <property type="match status" value="1"/>
</dbReference>
<dbReference type="Proteomes" id="UP000239554">
    <property type="component" value="Chromosome"/>
</dbReference>
<sequence length="61" mass="6902">MGRLWEWIVYRIGLITAAMATLSLNEWAVLIGVICTVITCGVNWYYERKRTLIQAGVLSGK</sequence>
<dbReference type="AlphaFoldDB" id="A0A7U5TGX8"/>
<keyword evidence="1" id="KW-0812">Transmembrane</keyword>
<evidence type="ECO:0000313" key="3">
    <source>
        <dbReference type="Proteomes" id="UP000239554"/>
    </source>
</evidence>
<keyword evidence="1" id="KW-1133">Transmembrane helix</keyword>
<proteinExistence type="predicted"/>
<reference evidence="2 3" key="1">
    <citation type="journal article" date="2018" name="MBio">
        <title>Genomic Analysis of Hospital Plumbing Reveals Diverse Reservoir of Bacterial Plasmids Conferring Carbapenem Resistance.</title>
        <authorList>
            <consortium name="NISC Comparative Sequencing Program"/>
            <person name="Weingarten R.A."/>
            <person name="Johnson R.C."/>
            <person name="Conlan S."/>
            <person name="Ramsburg A.M."/>
            <person name="Dekker J.P."/>
            <person name="Lau A.F."/>
            <person name="Khil P."/>
            <person name="Odom R.T."/>
            <person name="Deming C."/>
            <person name="Park M."/>
            <person name="Thomas P.J."/>
            <person name="Henderson D.K."/>
            <person name="Palmore T.N."/>
            <person name="Segre J.A."/>
            <person name="Frank K.M."/>
        </authorList>
    </citation>
    <scope>NUCLEOTIDE SEQUENCE [LARGE SCALE GENOMIC DNA]</scope>
    <source>
        <strain evidence="2 3">ECONIH4</strain>
    </source>
</reference>
<dbReference type="InterPro" id="IPR032118">
    <property type="entry name" value="Phage_holin_HP1"/>
</dbReference>
<evidence type="ECO:0000256" key="1">
    <source>
        <dbReference type="SAM" id="Phobius"/>
    </source>
</evidence>
<protein>
    <submittedName>
        <fullName evidence="2">Holin</fullName>
    </submittedName>
</protein>
<accession>A0A7U5TGX8</accession>
<organism evidence="2 3">
    <name type="scientific">Escherichia coli</name>
    <dbReference type="NCBI Taxonomy" id="562"/>
    <lineage>
        <taxon>Bacteria</taxon>
        <taxon>Pseudomonadati</taxon>
        <taxon>Pseudomonadota</taxon>
        <taxon>Gammaproteobacteria</taxon>
        <taxon>Enterobacterales</taxon>
        <taxon>Enterobacteriaceae</taxon>
        <taxon>Escherichia</taxon>
    </lineage>
</organism>
<feature type="transmembrane region" description="Helical" evidence="1">
    <location>
        <begin position="27"/>
        <end position="46"/>
    </location>
</feature>
<keyword evidence="1" id="KW-0472">Membrane</keyword>